<keyword evidence="2" id="KW-1185">Reference proteome</keyword>
<gene>
    <name evidence="1" type="ORF">N3K66_008784</name>
</gene>
<organism evidence="1 2">
    <name type="scientific">Trichothecium roseum</name>
    <dbReference type="NCBI Taxonomy" id="47278"/>
    <lineage>
        <taxon>Eukaryota</taxon>
        <taxon>Fungi</taxon>
        <taxon>Dikarya</taxon>
        <taxon>Ascomycota</taxon>
        <taxon>Pezizomycotina</taxon>
        <taxon>Sordariomycetes</taxon>
        <taxon>Hypocreomycetidae</taxon>
        <taxon>Hypocreales</taxon>
        <taxon>Hypocreales incertae sedis</taxon>
        <taxon>Trichothecium</taxon>
    </lineage>
</organism>
<comment type="caution">
    <text evidence="1">The sequence shown here is derived from an EMBL/GenBank/DDBJ whole genome shotgun (WGS) entry which is preliminary data.</text>
</comment>
<proteinExistence type="predicted"/>
<evidence type="ECO:0000313" key="1">
    <source>
        <dbReference type="EMBL" id="KAI9896612.1"/>
    </source>
</evidence>
<accession>A0ACC0UTP9</accession>
<dbReference type="EMBL" id="CM047948">
    <property type="protein sequence ID" value="KAI9896612.1"/>
    <property type="molecule type" value="Genomic_DNA"/>
</dbReference>
<evidence type="ECO:0000313" key="2">
    <source>
        <dbReference type="Proteomes" id="UP001163324"/>
    </source>
</evidence>
<reference evidence="1" key="1">
    <citation type="submission" date="2022-10" db="EMBL/GenBank/DDBJ databases">
        <title>Complete Genome of Trichothecium roseum strain YXFP-22015, a Plant Pathogen Isolated from Citrus.</title>
        <authorList>
            <person name="Wang Y."/>
            <person name="Zhu L."/>
        </authorList>
    </citation>
    <scope>NUCLEOTIDE SEQUENCE</scope>
    <source>
        <strain evidence="1">YXFP-22015</strain>
    </source>
</reference>
<name>A0ACC0UTP9_9HYPO</name>
<dbReference type="Proteomes" id="UP001163324">
    <property type="component" value="Chromosome 9"/>
</dbReference>
<sequence length="440" mass="46696">MEYRPPPPSNLHVKPRLIIHGGAGNIRRPTFPPEKYDAYRHALLTVVSRTNDYINAAEKGSPSALDIAAHAVTQLEDHPIFNAGHGAVFTRDGLNELEASVMVSRGQAKRAVGVMGLRRVRNPITLAKAILERGDKDILPKTAGAEKRDLNVPSAQGHTLVHGETAEQLASAYGFPLVKHDYFFTQQRWDEHIRGLENEAGGSGTANWSADEYLPQGTVGAVALDSQGVICVATSTGGLTNKLTGRVGDTPVPGAGYWAEQWDEQGDPTGQSSWGQIRESLASAAPGVSFSEPLKGWLADCLPSPTAYTPFSPLRELVTTRSVAASGTGNGDSFLRCAAVHTVASMARHGGLPASLALSRVAGPGGELQQSAGERWGLAGEGEGGIIGIECVVVKEKNSGKVVDVRSKVLMDFNCGGMFRAWIDDSGKPVMSIWTNGDSD</sequence>
<protein>
    <submittedName>
        <fullName evidence="1">Uncharacterized protein</fullName>
    </submittedName>
</protein>